<keyword evidence="6" id="KW-1185">Reference proteome</keyword>
<feature type="domain" description="PAZ" evidence="3">
    <location>
        <begin position="292"/>
        <end position="398"/>
    </location>
</feature>
<dbReference type="InterPro" id="IPR012337">
    <property type="entry name" value="RNaseH-like_sf"/>
</dbReference>
<dbReference type="CDD" id="cd02846">
    <property type="entry name" value="PAZ_argonaute_like"/>
    <property type="match status" value="1"/>
</dbReference>
<evidence type="ECO:0000259" key="3">
    <source>
        <dbReference type="PROSITE" id="PS50821"/>
    </source>
</evidence>
<dbReference type="SMART" id="SM00950">
    <property type="entry name" value="Piwi"/>
    <property type="match status" value="1"/>
</dbReference>
<dbReference type="InterPro" id="IPR036085">
    <property type="entry name" value="PAZ_dom_sf"/>
</dbReference>
<dbReference type="SUPFAM" id="SSF53098">
    <property type="entry name" value="Ribonuclease H-like"/>
    <property type="match status" value="1"/>
</dbReference>
<dbReference type="GO" id="GO:0003723">
    <property type="term" value="F:RNA binding"/>
    <property type="evidence" value="ECO:0007669"/>
    <property type="project" value="InterPro"/>
</dbReference>
<evidence type="ECO:0000313" key="6">
    <source>
        <dbReference type="Proteomes" id="UP000614601"/>
    </source>
</evidence>
<dbReference type="InterPro" id="IPR036397">
    <property type="entry name" value="RNaseH_sf"/>
</dbReference>
<feature type="compositionally biased region" description="Polar residues" evidence="2">
    <location>
        <begin position="918"/>
        <end position="929"/>
    </location>
</feature>
<evidence type="ECO:0000256" key="2">
    <source>
        <dbReference type="SAM" id="MobiDB-lite"/>
    </source>
</evidence>
<feature type="region of interest" description="Disordered" evidence="2">
    <location>
        <begin position="882"/>
        <end position="929"/>
    </location>
</feature>
<dbReference type="PANTHER" id="PTHR22891">
    <property type="entry name" value="EUKARYOTIC TRANSLATION INITIATION FACTOR 2C"/>
    <property type="match status" value="1"/>
</dbReference>
<reference evidence="5" key="1">
    <citation type="submission" date="2020-09" db="EMBL/GenBank/DDBJ databases">
        <authorList>
            <person name="Kikuchi T."/>
        </authorList>
    </citation>
    <scope>NUCLEOTIDE SEQUENCE</scope>
    <source>
        <strain evidence="5">SH1</strain>
    </source>
</reference>
<dbReference type="EMBL" id="CAJFDH010000003">
    <property type="protein sequence ID" value="CAD5215204.1"/>
    <property type="molecule type" value="Genomic_DNA"/>
</dbReference>
<comment type="caution">
    <text evidence="5">The sequence shown here is derived from an EMBL/GenBank/DDBJ whole genome shotgun (WGS) entry which is preliminary data.</text>
</comment>
<evidence type="ECO:0000259" key="4">
    <source>
        <dbReference type="PROSITE" id="PS50822"/>
    </source>
</evidence>
<dbReference type="Gene3D" id="2.170.260.10">
    <property type="entry name" value="paz domain"/>
    <property type="match status" value="1"/>
</dbReference>
<dbReference type="Pfam" id="PF02170">
    <property type="entry name" value="PAZ"/>
    <property type="match status" value="1"/>
</dbReference>
<feature type="domain" description="Piwi" evidence="4">
    <location>
        <begin position="564"/>
        <end position="883"/>
    </location>
</feature>
<dbReference type="Gene3D" id="3.30.420.10">
    <property type="entry name" value="Ribonuclease H-like superfamily/Ribonuclease H"/>
    <property type="match status" value="1"/>
</dbReference>
<sequence>MALASITASIEALTLAAKAEKDAKALCDKKGVVPSDGSFPKIMAPGKLAEGTVNIKSNVFPMKIQTMSGKMYMYSLVIYANYQSGKDVIRRAWNAEIKSDYYVVEFRRKCFTAWQFMIRKNPNIFPPAEKCAYDCGGFFYTSEKLDMPSSKELLLSVKRENDNDFPFSGSCTELEFLIKERDYLDLEICTSGGGEITDIHKLERCMDVVTNMAIMEDEDNHVCYENNTSYLLNPGRFGFRQGDAPSLPREAYVGLGCSKSVHIFRTEGGTAPAMVIETKKTPFHNCLLVSEKLLRIFPKIEQNFIAYRSIAYDLVKGLVVSPVHSKRDRPPVHQVKELSDQDAHHTTFKWENQEITVFEYFKQRHGIELVHHKLPLLVSYDREKKKQFLPMELFMICDNQRVKSQQSHSDQIATLIKVCAVLPRVLEQQVYNNASSLHLLDSQYLSGFGAQVGTNPICAVGRLLPHPGLMYRNQQISQFDPVRGNWRSNNFCRPSTLLVWGVYVFDAEGNWEMPQLKRFAEEFYKACLAKGMQVNPPKDMKVFPRSEAKNMGGVFARASDGSCQFIFFITSKLDNLIHRAIKYNERKYGIVTQNVLTSTAAAACGLSGPPKRLTMENLVNKANVKLGGLNYHVADMQQKKLVGEDDLFIGFAKDIGAAASGSAGENVVPHNMTTTPTVVGYAANDIQDSLAFTGDFVFQEGVKQEKLSIIVKVVNNVLKRYEDNRGKKPQRVFIYRNAIAESSYPFVLKYEIPLLKDAVKKAGVETFVYLVPNRLHNVRVFPAKPTGEKPPEQNLKPGTVLDSALVSANITEFFLCGHVARLGTAKVPRYSVLSNESNVSIDELQKLTYHLSYGHQIVTGATALPSPVFIAKRYAERGRLTMPLASSEVEPKETGSSSSSDGSTNSQVEHLNAKLQYAKSTLRNQRVNA</sequence>
<evidence type="ECO:0008006" key="7">
    <source>
        <dbReference type="Google" id="ProtNLM"/>
    </source>
</evidence>
<feature type="compositionally biased region" description="Low complexity" evidence="2">
    <location>
        <begin position="894"/>
        <end position="906"/>
    </location>
</feature>
<dbReference type="OrthoDB" id="9981668at2759"/>
<organism evidence="5 6">
    <name type="scientific">Bursaphelenchus okinawaensis</name>
    <dbReference type="NCBI Taxonomy" id="465554"/>
    <lineage>
        <taxon>Eukaryota</taxon>
        <taxon>Metazoa</taxon>
        <taxon>Ecdysozoa</taxon>
        <taxon>Nematoda</taxon>
        <taxon>Chromadorea</taxon>
        <taxon>Rhabditida</taxon>
        <taxon>Tylenchina</taxon>
        <taxon>Tylenchomorpha</taxon>
        <taxon>Aphelenchoidea</taxon>
        <taxon>Aphelenchoididae</taxon>
        <taxon>Bursaphelenchus</taxon>
    </lineage>
</organism>
<evidence type="ECO:0000313" key="5">
    <source>
        <dbReference type="EMBL" id="CAD5215204.1"/>
    </source>
</evidence>
<comment type="similarity">
    <text evidence="1">Belongs to the argonaute family.</text>
</comment>
<proteinExistence type="inferred from homology"/>
<accession>A0A811KJA7</accession>
<dbReference type="EMBL" id="CAJFCW020000003">
    <property type="protein sequence ID" value="CAG9103687.1"/>
    <property type="molecule type" value="Genomic_DNA"/>
</dbReference>
<dbReference type="PROSITE" id="PS50822">
    <property type="entry name" value="PIWI"/>
    <property type="match status" value="1"/>
</dbReference>
<dbReference type="SMART" id="SM00949">
    <property type="entry name" value="PAZ"/>
    <property type="match status" value="1"/>
</dbReference>
<dbReference type="Pfam" id="PF02171">
    <property type="entry name" value="Piwi"/>
    <property type="match status" value="1"/>
</dbReference>
<name>A0A811KJA7_9BILA</name>
<evidence type="ECO:0000256" key="1">
    <source>
        <dbReference type="RuleBase" id="RU361178"/>
    </source>
</evidence>
<dbReference type="InterPro" id="IPR003100">
    <property type="entry name" value="PAZ_dom"/>
</dbReference>
<protein>
    <recommendedName>
        <fullName evidence="7">Piwi domain-containing protein</fullName>
    </recommendedName>
</protein>
<dbReference type="SUPFAM" id="SSF101690">
    <property type="entry name" value="PAZ domain"/>
    <property type="match status" value="1"/>
</dbReference>
<dbReference type="Proteomes" id="UP000783686">
    <property type="component" value="Unassembled WGS sequence"/>
</dbReference>
<dbReference type="Gene3D" id="3.40.50.2300">
    <property type="match status" value="1"/>
</dbReference>
<dbReference type="AlphaFoldDB" id="A0A811KJA7"/>
<dbReference type="InterPro" id="IPR003165">
    <property type="entry name" value="Piwi"/>
</dbReference>
<gene>
    <name evidence="5" type="ORF">BOKJ2_LOCUS5976</name>
</gene>
<dbReference type="Proteomes" id="UP000614601">
    <property type="component" value="Unassembled WGS sequence"/>
</dbReference>
<dbReference type="PROSITE" id="PS50821">
    <property type="entry name" value="PAZ"/>
    <property type="match status" value="1"/>
</dbReference>